<keyword evidence="2" id="KW-1185">Reference proteome</keyword>
<dbReference type="Proteomes" id="UP001271274">
    <property type="component" value="Unassembled WGS sequence"/>
</dbReference>
<reference evidence="1 2" key="1">
    <citation type="journal article" date="2023" name="Microb. Genom.">
        <title>Mesoterricola silvestris gen. nov., sp. nov., Mesoterricola sediminis sp. nov., Geothrix oryzae sp. nov., Geothrix edaphica sp. nov., Geothrix rubra sp. nov., and Geothrix limicola sp. nov., six novel members of Acidobacteriota isolated from soils.</title>
        <authorList>
            <person name="Weisberg A.J."/>
            <person name="Pearce E."/>
            <person name="Kramer C.G."/>
            <person name="Chang J.H."/>
            <person name="Clarke C.R."/>
        </authorList>
    </citation>
    <scope>NUCLEOTIDE SEQUENCE [LARGE SCALE GENOMIC DNA]</scope>
    <source>
        <strain evidence="1 2">ID09-01A</strain>
    </source>
</reference>
<comment type="caution">
    <text evidence="1">The sequence shown here is derived from an EMBL/GenBank/DDBJ whole genome shotgun (WGS) entry which is preliminary data.</text>
</comment>
<sequence length="269" mass="29521">MTTSIDEQQYLRAILTKLEQTKPYEALTSTPSSAWDVQPGSALAGDDAKTNPYQVSHLAWQALTVASDHLHCLRRSLVGDQQGDEITVTMHTYAQATLLRGAFENGARAVWLLAPGKRLTRIQRRLALQVESNGHSDRMHQLLSQTPRRTKIERTKEITDLAVGAGIPPSDVKKELTFGYKKMVCTAGDHLAGVGGDQAEAVWSACSALAHGDVHSMAFLEREVMGQVGNVALAKLSTDYKIMVWATTLAVQMVEYGFRLYRERASAPA</sequence>
<evidence type="ECO:0000313" key="2">
    <source>
        <dbReference type="Proteomes" id="UP001271274"/>
    </source>
</evidence>
<evidence type="ECO:0000313" key="1">
    <source>
        <dbReference type="EMBL" id="MDX3705154.1"/>
    </source>
</evidence>
<dbReference type="RefSeq" id="WP_319063321.1">
    <property type="nucleotide sequence ID" value="NZ_JARAYT010000010.1"/>
</dbReference>
<accession>A0ABU4NTK7</accession>
<gene>
    <name evidence="1" type="ORF">PV662_36525</name>
</gene>
<organism evidence="1 2">
    <name type="scientific">Streptomyces europaeiscabiei</name>
    <dbReference type="NCBI Taxonomy" id="146819"/>
    <lineage>
        <taxon>Bacteria</taxon>
        <taxon>Bacillati</taxon>
        <taxon>Actinomycetota</taxon>
        <taxon>Actinomycetes</taxon>
        <taxon>Kitasatosporales</taxon>
        <taxon>Streptomycetaceae</taxon>
        <taxon>Streptomyces</taxon>
    </lineage>
</organism>
<protein>
    <submittedName>
        <fullName evidence="1">Uncharacterized protein</fullName>
    </submittedName>
</protein>
<name>A0ABU4NTK7_9ACTN</name>
<proteinExistence type="predicted"/>
<dbReference type="EMBL" id="JARAYU010000018">
    <property type="protein sequence ID" value="MDX3705154.1"/>
    <property type="molecule type" value="Genomic_DNA"/>
</dbReference>